<gene>
    <name evidence="2" type="ORF">PL9214500380</name>
</gene>
<dbReference type="InterPro" id="IPR011992">
    <property type="entry name" value="EF-hand-dom_pair"/>
</dbReference>
<dbReference type="Pfam" id="PF13202">
    <property type="entry name" value="EF-hand_5"/>
    <property type="match status" value="1"/>
</dbReference>
<dbReference type="SMART" id="SM00054">
    <property type="entry name" value="EFh"/>
    <property type="match status" value="4"/>
</dbReference>
<dbReference type="Pfam" id="PF13499">
    <property type="entry name" value="EF-hand_7"/>
    <property type="match status" value="1"/>
</dbReference>
<dbReference type="PROSITE" id="PS50222">
    <property type="entry name" value="EF_HAND_2"/>
    <property type="match status" value="2"/>
</dbReference>
<sequence>MALTELQERKFKVAFDSQDVDGTGVLTQADFERLIENLTTINNKSNDLAKKLYTEIWNDLTSKADIDGNGGVTLDEWYSYIEELIKDSARFDKYVLSTAVTVLKSLDATGNNRLGLDEYKKLAAALNVSESDAEAAFNKLDTSGNGEVDITELQAAVREFYLTEDENAPGNWLFGQF</sequence>
<name>A0A1J1LKM5_9CYAN</name>
<dbReference type="STRING" id="671072.PL9214500380"/>
<dbReference type="Gene3D" id="1.10.238.10">
    <property type="entry name" value="EF-hand"/>
    <property type="match status" value="1"/>
</dbReference>
<keyword evidence="3" id="KW-1185">Reference proteome</keyword>
<dbReference type="EMBL" id="CZDF01000156">
    <property type="protein sequence ID" value="CUR33133.1"/>
    <property type="molecule type" value="Genomic_DNA"/>
</dbReference>
<dbReference type="SUPFAM" id="SSF47473">
    <property type="entry name" value="EF-hand"/>
    <property type="match status" value="1"/>
</dbReference>
<dbReference type="GO" id="GO:0005509">
    <property type="term" value="F:calcium ion binding"/>
    <property type="evidence" value="ECO:0007669"/>
    <property type="project" value="InterPro"/>
</dbReference>
<dbReference type="Proteomes" id="UP000184315">
    <property type="component" value="Unassembled WGS sequence"/>
</dbReference>
<evidence type="ECO:0000259" key="1">
    <source>
        <dbReference type="PROSITE" id="PS50222"/>
    </source>
</evidence>
<evidence type="ECO:0000313" key="3">
    <source>
        <dbReference type="Proteomes" id="UP000184315"/>
    </source>
</evidence>
<reference evidence="3" key="1">
    <citation type="submission" date="2015-10" db="EMBL/GenBank/DDBJ databases">
        <authorList>
            <person name="Regsiter A."/>
            <person name="william w."/>
        </authorList>
    </citation>
    <scope>NUCLEOTIDE SEQUENCE [LARGE SCALE GENOMIC DNA]</scope>
</reference>
<feature type="domain" description="EF-hand" evidence="1">
    <location>
        <begin position="128"/>
        <end position="163"/>
    </location>
</feature>
<dbReference type="RefSeq" id="WP_072719777.1">
    <property type="nucleotide sequence ID" value="NZ_LN889802.1"/>
</dbReference>
<dbReference type="InterPro" id="IPR002048">
    <property type="entry name" value="EF_hand_dom"/>
</dbReference>
<organism evidence="2 3">
    <name type="scientific">Planktothrix tepida PCC 9214</name>
    <dbReference type="NCBI Taxonomy" id="671072"/>
    <lineage>
        <taxon>Bacteria</taxon>
        <taxon>Bacillati</taxon>
        <taxon>Cyanobacteriota</taxon>
        <taxon>Cyanophyceae</taxon>
        <taxon>Oscillatoriophycideae</taxon>
        <taxon>Oscillatoriales</taxon>
        <taxon>Microcoleaceae</taxon>
        <taxon>Planktothrix</taxon>
    </lineage>
</organism>
<dbReference type="AlphaFoldDB" id="A0A1J1LKM5"/>
<dbReference type="OrthoDB" id="451568at2"/>
<accession>A0A1J1LKM5</accession>
<protein>
    <submittedName>
        <fullName evidence="2">Putative EF hand protein</fullName>
    </submittedName>
</protein>
<dbReference type="InterPro" id="IPR018247">
    <property type="entry name" value="EF_Hand_1_Ca_BS"/>
</dbReference>
<feature type="domain" description="EF-hand" evidence="1">
    <location>
        <begin position="6"/>
        <end position="41"/>
    </location>
</feature>
<dbReference type="PROSITE" id="PS00018">
    <property type="entry name" value="EF_HAND_1"/>
    <property type="match status" value="2"/>
</dbReference>
<proteinExistence type="predicted"/>
<evidence type="ECO:0000313" key="2">
    <source>
        <dbReference type="EMBL" id="CUR33133.1"/>
    </source>
</evidence>